<evidence type="ECO:0000256" key="1">
    <source>
        <dbReference type="ARBA" id="ARBA00004123"/>
    </source>
</evidence>
<comment type="similarity">
    <text evidence="3">Belongs to the exportin family.</text>
</comment>
<keyword evidence="5" id="KW-0963">Cytoplasm</keyword>
<dbReference type="GO" id="GO:0005737">
    <property type="term" value="C:cytoplasm"/>
    <property type="evidence" value="ECO:0007669"/>
    <property type="project" value="UniProtKB-SubCell"/>
</dbReference>
<evidence type="ECO:0000256" key="6">
    <source>
        <dbReference type="ARBA" id="ARBA00022927"/>
    </source>
</evidence>
<dbReference type="GO" id="GO:0006611">
    <property type="term" value="P:protein export from nucleus"/>
    <property type="evidence" value="ECO:0007669"/>
    <property type="project" value="TreeGrafter"/>
</dbReference>
<dbReference type="SUPFAM" id="SSF48371">
    <property type="entry name" value="ARM repeat"/>
    <property type="match status" value="1"/>
</dbReference>
<evidence type="ECO:0000256" key="7">
    <source>
        <dbReference type="ARBA" id="ARBA00023242"/>
    </source>
</evidence>
<dbReference type="InterPro" id="IPR011989">
    <property type="entry name" value="ARM-like"/>
</dbReference>
<dbReference type="InterPro" id="IPR016024">
    <property type="entry name" value="ARM-type_fold"/>
</dbReference>
<keyword evidence="10" id="KW-1185">Reference proteome</keyword>
<protein>
    <recommendedName>
        <fullName evidence="8">Exportin-4</fullName>
    </recommendedName>
</protein>
<evidence type="ECO:0000256" key="4">
    <source>
        <dbReference type="ARBA" id="ARBA00022448"/>
    </source>
</evidence>
<evidence type="ECO:0000313" key="10">
    <source>
        <dbReference type="Proteomes" id="UP000494206"/>
    </source>
</evidence>
<dbReference type="GO" id="GO:0005643">
    <property type="term" value="C:nuclear pore"/>
    <property type="evidence" value="ECO:0007669"/>
    <property type="project" value="TreeGrafter"/>
</dbReference>
<accession>A0A8S1EZT5</accession>
<keyword evidence="7" id="KW-0539">Nucleus</keyword>
<organism evidence="9 10">
    <name type="scientific">Caenorhabditis bovis</name>
    <dbReference type="NCBI Taxonomy" id="2654633"/>
    <lineage>
        <taxon>Eukaryota</taxon>
        <taxon>Metazoa</taxon>
        <taxon>Ecdysozoa</taxon>
        <taxon>Nematoda</taxon>
        <taxon>Chromadorea</taxon>
        <taxon>Rhabditida</taxon>
        <taxon>Rhabditina</taxon>
        <taxon>Rhabditomorpha</taxon>
        <taxon>Rhabditoidea</taxon>
        <taxon>Rhabditidae</taxon>
        <taxon>Peloderinae</taxon>
        <taxon>Caenorhabditis</taxon>
    </lineage>
</organism>
<name>A0A8S1EZT5_9PELO</name>
<evidence type="ECO:0000256" key="8">
    <source>
        <dbReference type="ARBA" id="ARBA00040444"/>
    </source>
</evidence>
<sequence>MIIFCLQSSNSFRPPSSWKDLLENNEFYILFFKLHAKIRQDEELCTKSMNCLIQLASLTGDCMPVNETEKSVRYVGLYLTNLLELFAQGPLPYEINLFCTIINRLFLYRPLTSIMKQENELRARFFIFLKEYTIHLTTQAMKKAIGDAEHDDHASLALIYDAITVLIRGRWRTSFEDADEADRIENELIKWPVLLIVNQFIQCVLAPPQGCRPLAKEEDDDGDDADDRVLFSDLLNPLGSMICYSVNEFLTNMTANLRKSLSEMTMIATGNGDVSRIAAWKEDQHWLMLIIATSVVGEEVDGACHIDGEVYDNTYHIFQTGVQYCPQKKIQYLQMCIEAPTSQNRAVFENEVDPFVRLMGELFAWSAVEHELFASGQVECVSPELCRSTFYALKRFLNAASSVSEYEKWNNYQGMSSEALPMLPNDDAFSRVLVRFVIKKVLAILVNYGSEERLCQDAIECLSGLVESRAPLIAASPELYEYLNNLDIAKLPNRADLMKVLVQIGAASNNSELQENMFKRILVPLAESFTELTKLESSTETDSQIVDLLQCFDGVAKASQAHSAGVLFKFLFSVINQCVALMRTRSHNETVVSTILQLLLDTTTKVSIYLDSEYDEESNMLYATLLQIVDCYRTDQMKRFTGMTADDEDKGSDLVLFLDILSNVLSKDFLTLGEENVSTGAKVVITSLEMLLTIMNETILLMPEVALKFFRLILYLVEFSPEAIVEMSDGLISSLCQCMKLGMSGQFGTEIISTSLESLTEVVLHFAAADHKQKCTQQLAQQFKEMIPAVFETCLANTCDTSLYAESCSAVYSLIAFEKRFFEEYVSDLLSKKSNEAARHVLEEAFTQLLDAPMVTANRRGRIAFRAKMDSFLEKIQGLLSMFATVVTDQEEIEKAEALNLAAGLKYTIDHTWDGFPLTHDPIRLELKWKFERQNGRPHKRVVKITFDAPFFDDPEPMDPPGITPGLWDYEVMEFFFANERGQYLEVEVGPHGHWLCLLFDGVRHQINNGEDLELEVHNKWCGDRWIGEIEIPLAYFPARVSKFNAYHIHGAENERVYSALYPVTDGTHTVPDFHRLEFFQRINTRKLIPEGYGDRPFADFKYGDLWAGHY</sequence>
<dbReference type="OrthoDB" id="5548448at2759"/>
<gene>
    <name evidence="9" type="ORF">CBOVIS_LOCUS8858</name>
</gene>
<reference evidence="9 10" key="1">
    <citation type="submission" date="2020-04" db="EMBL/GenBank/DDBJ databases">
        <authorList>
            <person name="Laetsch R D."/>
            <person name="Stevens L."/>
            <person name="Kumar S."/>
            <person name="Blaxter L. M."/>
        </authorList>
    </citation>
    <scope>NUCLEOTIDE SEQUENCE [LARGE SCALE GENOMIC DNA]</scope>
</reference>
<evidence type="ECO:0000313" key="9">
    <source>
        <dbReference type="EMBL" id="CAB3406846.1"/>
    </source>
</evidence>
<dbReference type="InterPro" id="IPR044189">
    <property type="entry name" value="XPO4/7-like"/>
</dbReference>
<keyword evidence="6" id="KW-0653">Protein transport</keyword>
<dbReference type="GO" id="GO:0005049">
    <property type="term" value="F:nuclear export signal receptor activity"/>
    <property type="evidence" value="ECO:0007669"/>
    <property type="project" value="InterPro"/>
</dbReference>
<evidence type="ECO:0000256" key="3">
    <source>
        <dbReference type="ARBA" id="ARBA00009466"/>
    </source>
</evidence>
<dbReference type="Proteomes" id="UP000494206">
    <property type="component" value="Unassembled WGS sequence"/>
</dbReference>
<proteinExistence type="inferred from homology"/>
<dbReference type="CDD" id="cd09620">
    <property type="entry name" value="CBM9_like_3"/>
    <property type="match status" value="1"/>
</dbReference>
<dbReference type="EMBL" id="CADEPM010000005">
    <property type="protein sequence ID" value="CAB3406846.1"/>
    <property type="molecule type" value="Genomic_DNA"/>
</dbReference>
<dbReference type="PANTHER" id="PTHR12596:SF1">
    <property type="entry name" value="EXPORTIN-4"/>
    <property type="match status" value="1"/>
</dbReference>
<dbReference type="AlphaFoldDB" id="A0A8S1EZT5"/>
<evidence type="ECO:0000256" key="2">
    <source>
        <dbReference type="ARBA" id="ARBA00004496"/>
    </source>
</evidence>
<dbReference type="Gene3D" id="2.60.40.1190">
    <property type="match status" value="1"/>
</dbReference>
<keyword evidence="4" id="KW-0813">Transport</keyword>
<comment type="caution">
    <text evidence="9">The sequence shown here is derived from an EMBL/GenBank/DDBJ whole genome shotgun (WGS) entry which is preliminary data.</text>
</comment>
<evidence type="ECO:0000256" key="5">
    <source>
        <dbReference type="ARBA" id="ARBA00022490"/>
    </source>
</evidence>
<dbReference type="Gene3D" id="1.25.10.10">
    <property type="entry name" value="Leucine-rich Repeat Variant"/>
    <property type="match status" value="1"/>
</dbReference>
<comment type="subcellular location">
    <subcellularLocation>
        <location evidence="2">Cytoplasm</location>
    </subcellularLocation>
    <subcellularLocation>
        <location evidence="1">Nucleus</location>
    </subcellularLocation>
</comment>
<dbReference type="PANTHER" id="PTHR12596">
    <property type="entry name" value="EXPORTIN 4,7-RELATED"/>
    <property type="match status" value="1"/>
</dbReference>